<accession>A0A0C1YFX5</accession>
<dbReference type="GO" id="GO:0005737">
    <property type="term" value="C:cytoplasm"/>
    <property type="evidence" value="ECO:0007669"/>
    <property type="project" value="TreeGrafter"/>
</dbReference>
<evidence type="ECO:0000256" key="10">
    <source>
        <dbReference type="HAMAP-Rule" id="MF_00162"/>
    </source>
</evidence>
<comment type="cofactor">
    <cofactor evidence="1">
        <name>Mn(2+)</name>
        <dbReference type="ChEBI" id="CHEBI:29035"/>
    </cofactor>
</comment>
<keyword evidence="4 10" id="KW-0317">Glutathione biosynthesis</keyword>
<protein>
    <recommendedName>
        <fullName evidence="10">Glutathione synthetase</fullName>
        <ecNumber evidence="10">6.3.2.3</ecNumber>
    </recommendedName>
    <alternativeName>
        <fullName evidence="10">GSH synthetase</fullName>
        <shortName evidence="10">GSH-S</shortName>
        <shortName evidence="10">GSHase</shortName>
    </alternativeName>
    <alternativeName>
        <fullName evidence="10">Glutathione synthase</fullName>
    </alternativeName>
</protein>
<name>A0A0C1YFX5_9CYAN</name>
<dbReference type="InterPro" id="IPR004218">
    <property type="entry name" value="GSHS_ATP-bd"/>
</dbReference>
<dbReference type="AlphaFoldDB" id="A0A0C1YFX5"/>
<dbReference type="SUPFAM" id="SSF52440">
    <property type="entry name" value="PreATP-grasp domain"/>
    <property type="match status" value="1"/>
</dbReference>
<dbReference type="UniPathway" id="UPA00142">
    <property type="reaction ID" value="UER00210"/>
</dbReference>
<evidence type="ECO:0000256" key="7">
    <source>
        <dbReference type="ARBA" id="ARBA00022840"/>
    </source>
</evidence>
<keyword evidence="8" id="KW-0460">Magnesium</keyword>
<keyword evidence="5" id="KW-0479">Metal-binding</keyword>
<dbReference type="Pfam" id="PF02955">
    <property type="entry name" value="GSH-S_ATP"/>
    <property type="match status" value="1"/>
</dbReference>
<dbReference type="EMBL" id="JTHE02000003">
    <property type="protein sequence ID" value="NEV67663.1"/>
    <property type="molecule type" value="Genomic_DNA"/>
</dbReference>
<proteinExistence type="inferred from homology"/>
<comment type="similarity">
    <text evidence="10">Belongs to the prokaryotic GSH synthase family.</text>
</comment>
<dbReference type="Gene3D" id="3.40.50.20">
    <property type="match status" value="1"/>
</dbReference>
<evidence type="ECO:0000313" key="11">
    <source>
        <dbReference type="EMBL" id="NEV67663.1"/>
    </source>
</evidence>
<comment type="catalytic activity">
    <reaction evidence="10">
        <text>gamma-L-glutamyl-L-cysteine + glycine + ATP = glutathione + ADP + phosphate + H(+)</text>
        <dbReference type="Rhea" id="RHEA:13557"/>
        <dbReference type="ChEBI" id="CHEBI:15378"/>
        <dbReference type="ChEBI" id="CHEBI:30616"/>
        <dbReference type="ChEBI" id="CHEBI:43474"/>
        <dbReference type="ChEBI" id="CHEBI:57305"/>
        <dbReference type="ChEBI" id="CHEBI:57925"/>
        <dbReference type="ChEBI" id="CHEBI:58173"/>
        <dbReference type="ChEBI" id="CHEBI:456216"/>
        <dbReference type="EC" id="6.3.2.3"/>
    </reaction>
</comment>
<dbReference type="InterPro" id="IPR011761">
    <property type="entry name" value="ATP-grasp"/>
</dbReference>
<dbReference type="GO" id="GO:0004363">
    <property type="term" value="F:glutathione synthase activity"/>
    <property type="evidence" value="ECO:0007669"/>
    <property type="project" value="UniProtKB-UniRule"/>
</dbReference>
<dbReference type="PANTHER" id="PTHR21621:SF4">
    <property type="entry name" value="GLUTATHIONE SYNTHETASE"/>
    <property type="match status" value="1"/>
</dbReference>
<evidence type="ECO:0000256" key="4">
    <source>
        <dbReference type="ARBA" id="ARBA00022684"/>
    </source>
</evidence>
<sequence>MKFAFIIDPIHLLDPGHDTSVALMEAAQACGHEVWVTAAEWLGVEMGRAMARMQPVTLKPVTLGENRWLAERDWYSLGEMVYQPLENMDVVMMRTDPPVTIPYLYTTYVLDYVDPTKTLVMNSPQGLRAANEKMYALQFTQAIPETIVSRDKAVIAKTVERWGRAVLKPLGGKAGEGILFLEQGDRNLNSMIEISTQQGREPVMIQTYLPAAKDGDKRIILLDGDPIGAVNRIPTGNEFRGNMAVGGRVAQVEITERDREICDQLAPTLRRDGLMFVGIDIIGGYLTEVNVTSPTGIREIDRLDNVSLGKQVVAWIEKKLAQN</sequence>
<evidence type="ECO:0000256" key="8">
    <source>
        <dbReference type="ARBA" id="ARBA00022842"/>
    </source>
</evidence>
<gene>
    <name evidence="10 11" type="primary">gshB</name>
    <name evidence="11" type="ORF">QQ91_011090</name>
</gene>
<evidence type="ECO:0000256" key="6">
    <source>
        <dbReference type="ARBA" id="ARBA00022741"/>
    </source>
</evidence>
<comment type="pathway">
    <text evidence="10">Sulfur metabolism; glutathione biosynthesis; glutathione from L-cysteine and L-glutamate: step 2/2.</text>
</comment>
<comment type="cofactor">
    <cofactor evidence="2">
        <name>Mg(2+)</name>
        <dbReference type="ChEBI" id="CHEBI:18420"/>
    </cofactor>
</comment>
<dbReference type="InterPro" id="IPR006284">
    <property type="entry name" value="Glut_synth_pro"/>
</dbReference>
<evidence type="ECO:0000256" key="9">
    <source>
        <dbReference type="ARBA" id="ARBA00023211"/>
    </source>
</evidence>
<dbReference type="Gene3D" id="3.30.1490.20">
    <property type="entry name" value="ATP-grasp fold, A domain"/>
    <property type="match status" value="1"/>
</dbReference>
<evidence type="ECO:0000256" key="2">
    <source>
        <dbReference type="ARBA" id="ARBA00001946"/>
    </source>
</evidence>
<organism evidence="11">
    <name type="scientific">Lyngbya confervoides BDU141951</name>
    <dbReference type="NCBI Taxonomy" id="1574623"/>
    <lineage>
        <taxon>Bacteria</taxon>
        <taxon>Bacillati</taxon>
        <taxon>Cyanobacteriota</taxon>
        <taxon>Cyanophyceae</taxon>
        <taxon>Oscillatoriophycideae</taxon>
        <taxon>Oscillatoriales</taxon>
        <taxon>Microcoleaceae</taxon>
        <taxon>Lyngbya</taxon>
    </lineage>
</organism>
<keyword evidence="9" id="KW-0464">Manganese</keyword>
<dbReference type="Pfam" id="PF02951">
    <property type="entry name" value="GSH-S_N"/>
    <property type="match status" value="1"/>
</dbReference>
<dbReference type="PROSITE" id="PS50975">
    <property type="entry name" value="ATP_GRASP"/>
    <property type="match status" value="1"/>
</dbReference>
<keyword evidence="7 10" id="KW-0067">ATP-binding</keyword>
<dbReference type="PANTHER" id="PTHR21621">
    <property type="entry name" value="RIBOSOMAL PROTEIN S6 MODIFICATION PROTEIN"/>
    <property type="match status" value="1"/>
</dbReference>
<reference evidence="11" key="3">
    <citation type="submission" date="2020-02" db="EMBL/GenBank/DDBJ databases">
        <authorList>
            <person name="Sarangi A.N."/>
            <person name="Ghosh S."/>
            <person name="Mukherjee M."/>
            <person name="Tripathy S."/>
        </authorList>
    </citation>
    <scope>NUCLEOTIDE SEQUENCE</scope>
    <source>
        <strain evidence="11">BDU141951</strain>
    </source>
</reference>
<dbReference type="GO" id="GO:0046872">
    <property type="term" value="F:metal ion binding"/>
    <property type="evidence" value="ECO:0007669"/>
    <property type="project" value="UniProtKB-KW"/>
</dbReference>
<dbReference type="SUPFAM" id="SSF56059">
    <property type="entry name" value="Glutathione synthetase ATP-binding domain-like"/>
    <property type="match status" value="1"/>
</dbReference>
<dbReference type="HAMAP" id="MF_00162">
    <property type="entry name" value="GSH_S"/>
    <property type="match status" value="1"/>
</dbReference>
<dbReference type="NCBIfam" id="NF003573">
    <property type="entry name" value="PRK05246.1"/>
    <property type="match status" value="1"/>
</dbReference>
<dbReference type="InterPro" id="IPR013815">
    <property type="entry name" value="ATP_grasp_subdomain_1"/>
</dbReference>
<dbReference type="InterPro" id="IPR016185">
    <property type="entry name" value="PreATP-grasp_dom_sf"/>
</dbReference>
<evidence type="ECO:0000256" key="1">
    <source>
        <dbReference type="ARBA" id="ARBA00001936"/>
    </source>
</evidence>
<comment type="caution">
    <text evidence="11">The sequence shown here is derived from an EMBL/GenBank/DDBJ whole genome shotgun (WGS) entry which is preliminary data.</text>
</comment>
<keyword evidence="3 10" id="KW-0436">Ligase</keyword>
<dbReference type="NCBIfam" id="TIGR01380">
    <property type="entry name" value="glut_syn"/>
    <property type="match status" value="1"/>
</dbReference>
<dbReference type="Gene3D" id="3.30.470.20">
    <property type="entry name" value="ATP-grasp fold, B domain"/>
    <property type="match status" value="1"/>
</dbReference>
<evidence type="ECO:0000256" key="3">
    <source>
        <dbReference type="ARBA" id="ARBA00022598"/>
    </source>
</evidence>
<dbReference type="EC" id="6.3.2.3" evidence="10"/>
<dbReference type="InterPro" id="IPR004215">
    <property type="entry name" value="GSHS_N"/>
</dbReference>
<dbReference type="GO" id="GO:0005524">
    <property type="term" value="F:ATP binding"/>
    <property type="evidence" value="ECO:0007669"/>
    <property type="project" value="UniProtKB-UniRule"/>
</dbReference>
<reference evidence="11" key="1">
    <citation type="submission" date="2014-11" db="EMBL/GenBank/DDBJ databases">
        <authorList>
            <person name="Malar M.C."/>
            <person name="Sen D."/>
            <person name="Tripathy S."/>
        </authorList>
    </citation>
    <scope>NUCLEOTIDE SEQUENCE</scope>
    <source>
        <strain evidence="11">BDU141951</strain>
    </source>
</reference>
<keyword evidence="6 10" id="KW-0547">Nucleotide-binding</keyword>
<reference evidence="11" key="2">
    <citation type="journal article" date="2015" name="Genome Announc.">
        <title>Draft Genome Sequence of Filamentous Marine Cyanobacterium Lyngbya confervoides Strain BDU141951.</title>
        <authorList>
            <person name="Chandrababunaidu M.M."/>
            <person name="Sen D."/>
            <person name="Tripathy S."/>
        </authorList>
    </citation>
    <scope>NUCLEOTIDE SEQUENCE</scope>
    <source>
        <strain evidence="11">BDU141951</strain>
    </source>
</reference>
<evidence type="ECO:0000256" key="5">
    <source>
        <dbReference type="ARBA" id="ARBA00022723"/>
    </source>
</evidence>